<organism evidence="2 3">
    <name type="scientific">Blastomyces gilchristii (strain SLH14081)</name>
    <name type="common">Blastomyces dermatitidis</name>
    <dbReference type="NCBI Taxonomy" id="559298"/>
    <lineage>
        <taxon>Eukaryota</taxon>
        <taxon>Fungi</taxon>
        <taxon>Dikarya</taxon>
        <taxon>Ascomycota</taxon>
        <taxon>Pezizomycotina</taxon>
        <taxon>Eurotiomycetes</taxon>
        <taxon>Eurotiomycetidae</taxon>
        <taxon>Onygenales</taxon>
        <taxon>Ajellomycetaceae</taxon>
        <taxon>Blastomyces</taxon>
    </lineage>
</organism>
<evidence type="ECO:0000256" key="1">
    <source>
        <dbReference type="SAM" id="MobiDB-lite"/>
    </source>
</evidence>
<dbReference type="VEuPathDB" id="FungiDB:BDBG_08229"/>
<dbReference type="AlphaFoldDB" id="A0A179V2V9"/>
<reference evidence="3" key="1">
    <citation type="journal article" date="2015" name="PLoS Genet.">
        <title>The dynamic genome and transcriptome of the human fungal pathogen Blastomyces and close relative Emmonsia.</title>
        <authorList>
            <person name="Munoz J.F."/>
            <person name="Gauthier G.M."/>
            <person name="Desjardins C.A."/>
            <person name="Gallo J.E."/>
            <person name="Holder J."/>
            <person name="Sullivan T.D."/>
            <person name="Marty A.J."/>
            <person name="Carmen J.C."/>
            <person name="Chen Z."/>
            <person name="Ding L."/>
            <person name="Gujja S."/>
            <person name="Magrini V."/>
            <person name="Misas E."/>
            <person name="Mitreva M."/>
            <person name="Priest M."/>
            <person name="Saif S."/>
            <person name="Whiston E.A."/>
            <person name="Young S."/>
            <person name="Zeng Q."/>
            <person name="Goldman W.E."/>
            <person name="Mardis E.R."/>
            <person name="Taylor J.W."/>
            <person name="McEwen J.G."/>
            <person name="Clay O.K."/>
            <person name="Klein B.S."/>
            <person name="Cuomo C.A."/>
        </authorList>
    </citation>
    <scope>NUCLEOTIDE SEQUENCE [LARGE SCALE GENOMIC DNA]</scope>
    <source>
        <strain evidence="3">SLH14081</strain>
    </source>
</reference>
<dbReference type="RefSeq" id="XP_031580646.1">
    <property type="nucleotide sequence ID" value="XM_031723471.1"/>
</dbReference>
<dbReference type="KEGG" id="bgh:BDBG_08229"/>
<keyword evidence="3" id="KW-1185">Reference proteome</keyword>
<feature type="compositionally biased region" description="Basic residues" evidence="1">
    <location>
        <begin position="327"/>
        <end position="337"/>
    </location>
</feature>
<feature type="region of interest" description="Disordered" evidence="1">
    <location>
        <begin position="322"/>
        <end position="342"/>
    </location>
</feature>
<dbReference type="EMBL" id="GG657470">
    <property type="protein sequence ID" value="OAT12952.1"/>
    <property type="molecule type" value="Genomic_DNA"/>
</dbReference>
<protein>
    <submittedName>
        <fullName evidence="2">Uncharacterized protein</fullName>
    </submittedName>
</protein>
<name>A0A179V2V9_BLAGS</name>
<accession>A0A179V2V9</accession>
<evidence type="ECO:0000313" key="2">
    <source>
        <dbReference type="EMBL" id="OAT12952.1"/>
    </source>
</evidence>
<evidence type="ECO:0000313" key="3">
    <source>
        <dbReference type="Proteomes" id="UP000002038"/>
    </source>
</evidence>
<sequence>MRRRSNSVVAQKGNLGLSLIIYSRRDLHNHSSCQDWNSCCPPSQPQLALALAIVKSKPSNTTIKDHILKIRRHIQNGKAYHAPELPEKHLDSITFWREAYEMSESAQSKLLDKIYELEQRNAALLLKGGESNASETNAPRTKRKINGDGDSTVLSHAQKRAKTTKNGRLNTSRPQSKDFLSGTADELGFSEISTPFLRHFHALQKQLQRKINHEALVSLSVGLCEAIDITIRSRIGDKRTRSNVSVKQKTLQPREPGLQHVLKGICPSYPLLLQTLNKLSDSDDAGSGIGVLTYHIIQLFQKTLGHMHQYIISKGKESIAQGIPAGKKGKQRSKTKMTKTPASPLITSDEELTLNLFSHFLASMILSLNPVKPQENSLLEGFLFSILEKVGRTLCLFVFKELYSNSDLRLNPAKLPMPGNFDKEYPARGEMAIAQRAAECEARHLIWILERAIAFTDQFERPSDVINGDLVLPETTLPKGPPSEGILQRAKTKLQNTLLKGIFGENEPKFRDSLKVPEKPSYSLPEVSSGRSFDSAATDPAEWFTQEVWRLIGWDVLLDEK</sequence>
<gene>
    <name evidence="2" type="ORF">BDBG_08229</name>
</gene>
<proteinExistence type="predicted"/>
<feature type="region of interest" description="Disordered" evidence="1">
    <location>
        <begin position="128"/>
        <end position="179"/>
    </location>
</feature>
<dbReference type="OrthoDB" id="202825at2759"/>
<dbReference type="GeneID" id="8501839"/>
<dbReference type="Proteomes" id="UP000002038">
    <property type="component" value="Unassembled WGS sequence"/>
</dbReference>